<reference evidence="3 4" key="1">
    <citation type="submission" date="2019-02" db="EMBL/GenBank/DDBJ databases">
        <title>Dyella amyloliquefaciens sp. nov., isolated from forest soil.</title>
        <authorList>
            <person name="Gao Z.-H."/>
            <person name="Qiu L.-H."/>
        </authorList>
    </citation>
    <scope>NUCLEOTIDE SEQUENCE [LARGE SCALE GENOMIC DNA]</scope>
    <source>
        <strain evidence="3 4">KACC 12747</strain>
    </source>
</reference>
<evidence type="ECO:0000313" key="3">
    <source>
        <dbReference type="EMBL" id="TCI12636.1"/>
    </source>
</evidence>
<dbReference type="GO" id="GO:0055085">
    <property type="term" value="P:transmembrane transport"/>
    <property type="evidence" value="ECO:0007669"/>
    <property type="project" value="InterPro"/>
</dbReference>
<gene>
    <name evidence="3" type="ORF">EZM97_04620</name>
</gene>
<feature type="signal peptide" evidence="1">
    <location>
        <begin position="1"/>
        <end position="21"/>
    </location>
</feature>
<dbReference type="Proteomes" id="UP000291822">
    <property type="component" value="Unassembled WGS sequence"/>
</dbReference>
<accession>A0A4R0Z0I7</accession>
<dbReference type="RefSeq" id="WP_131150587.1">
    <property type="nucleotide sequence ID" value="NZ_SJTG01000001.1"/>
</dbReference>
<sequence length="287" mass="31561">MKKMLWAMWLASCLIVPHVHAGDSRDLESSAVIKGNIVIATDGSVKEVAIDDQVVAGTPIGHMVLQAAMQWRFEPVIRDGAAVVAKSRMSVRIVAKRKEDGNIDVRINGATFGDGTTSEELRSDKANYAKGHMPRYPESGIRSRVQGTVYLVLHVNREGKVVDIDAEQVNLKNMGPERLLAAFRKDFAESAIKAARTWTYTIPTSGPLADRNDWIVRVPVAYDLWVDGKKPEPTFWQTYMPGPRNDIPWVHAYEPQPNVHRAVDAVADTAVLTDGVGPNLLTALDAG</sequence>
<comment type="caution">
    <text evidence="3">The sequence shown here is derived from an EMBL/GenBank/DDBJ whole genome shotgun (WGS) entry which is preliminary data.</text>
</comment>
<evidence type="ECO:0000313" key="4">
    <source>
        <dbReference type="Proteomes" id="UP000291822"/>
    </source>
</evidence>
<keyword evidence="4" id="KW-1185">Reference proteome</keyword>
<dbReference type="SUPFAM" id="SSF74653">
    <property type="entry name" value="TolA/TonB C-terminal domain"/>
    <property type="match status" value="1"/>
</dbReference>
<organism evidence="3 4">
    <name type="scientific">Dyella soli</name>
    <dbReference type="NCBI Taxonomy" id="522319"/>
    <lineage>
        <taxon>Bacteria</taxon>
        <taxon>Pseudomonadati</taxon>
        <taxon>Pseudomonadota</taxon>
        <taxon>Gammaproteobacteria</taxon>
        <taxon>Lysobacterales</taxon>
        <taxon>Rhodanobacteraceae</taxon>
        <taxon>Dyella</taxon>
    </lineage>
</organism>
<dbReference type="PROSITE" id="PS52015">
    <property type="entry name" value="TONB_CTD"/>
    <property type="match status" value="1"/>
</dbReference>
<name>A0A4R0Z0I7_9GAMM</name>
<proteinExistence type="predicted"/>
<dbReference type="EMBL" id="SJTG01000001">
    <property type="protein sequence ID" value="TCI12636.1"/>
    <property type="molecule type" value="Genomic_DNA"/>
</dbReference>
<feature type="chain" id="PRO_5020398955" evidence="1">
    <location>
        <begin position="22"/>
        <end position="287"/>
    </location>
</feature>
<dbReference type="InterPro" id="IPR037682">
    <property type="entry name" value="TonB_C"/>
</dbReference>
<feature type="domain" description="TonB C-terminal" evidence="2">
    <location>
        <begin position="121"/>
        <end position="215"/>
    </location>
</feature>
<evidence type="ECO:0000256" key="1">
    <source>
        <dbReference type="SAM" id="SignalP"/>
    </source>
</evidence>
<keyword evidence="1" id="KW-0732">Signal</keyword>
<evidence type="ECO:0000259" key="2">
    <source>
        <dbReference type="PROSITE" id="PS52015"/>
    </source>
</evidence>
<dbReference type="AlphaFoldDB" id="A0A4R0Z0I7"/>
<dbReference type="Gene3D" id="3.30.1150.10">
    <property type="match status" value="1"/>
</dbReference>
<protein>
    <submittedName>
        <fullName evidence="3">Energy transducer TonB</fullName>
    </submittedName>
</protein>